<gene>
    <name evidence="1" type="ORF">ENC19_28425</name>
</gene>
<dbReference type="Proteomes" id="UP000478148">
    <property type="component" value="Unassembled WGS sequence"/>
</dbReference>
<name>A0A6M1LDI3_9ACTN</name>
<protein>
    <submittedName>
        <fullName evidence="1">Helix-turn-helix domain-containing protein</fullName>
    </submittedName>
</protein>
<dbReference type="EMBL" id="SAIY01000014">
    <property type="protein sequence ID" value="NGM16267.1"/>
    <property type="molecule type" value="Genomic_DNA"/>
</dbReference>
<keyword evidence="2" id="KW-1185">Reference proteome</keyword>
<accession>A0A6M1LDI3</accession>
<dbReference type="SUPFAM" id="SSF46785">
    <property type="entry name" value="Winged helix' DNA-binding domain"/>
    <property type="match status" value="1"/>
</dbReference>
<dbReference type="Pfam" id="PF12840">
    <property type="entry name" value="HTH_20"/>
    <property type="match status" value="1"/>
</dbReference>
<dbReference type="RefSeq" id="WP_164450120.1">
    <property type="nucleotide sequence ID" value="NZ_SAIY01000014.1"/>
</dbReference>
<dbReference type="InterPro" id="IPR011991">
    <property type="entry name" value="ArsR-like_HTH"/>
</dbReference>
<reference evidence="1 2" key="1">
    <citation type="submission" date="2020-02" db="EMBL/GenBank/DDBJ databases">
        <title>Draft Genome Sequence of Verrucosispora sp. Strain CWR15, Isolated from Gulf of Mexico Sponge.</title>
        <authorList>
            <person name="Kennedy S.J."/>
            <person name="Cella E."/>
            <person name="Azarian T."/>
            <person name="Baker B.J."/>
            <person name="Shaw L.N."/>
        </authorList>
    </citation>
    <scope>NUCLEOTIDE SEQUENCE [LARGE SCALE GENOMIC DNA]</scope>
    <source>
        <strain evidence="1 2">CWR15</strain>
    </source>
</reference>
<evidence type="ECO:0000313" key="2">
    <source>
        <dbReference type="Proteomes" id="UP000478148"/>
    </source>
</evidence>
<comment type="caution">
    <text evidence="1">The sequence shown here is derived from an EMBL/GenBank/DDBJ whole genome shotgun (WGS) entry which is preliminary data.</text>
</comment>
<evidence type="ECO:0000313" key="1">
    <source>
        <dbReference type="EMBL" id="NGM16267.1"/>
    </source>
</evidence>
<dbReference type="CDD" id="cd00090">
    <property type="entry name" value="HTH_ARSR"/>
    <property type="match status" value="1"/>
</dbReference>
<dbReference type="Gene3D" id="1.10.10.10">
    <property type="entry name" value="Winged helix-like DNA-binding domain superfamily/Winged helix DNA-binding domain"/>
    <property type="match status" value="1"/>
</dbReference>
<organism evidence="1 2">
    <name type="scientific">Verrucosispora sioxanthis</name>
    <dbReference type="NCBI Taxonomy" id="2499994"/>
    <lineage>
        <taxon>Bacteria</taxon>
        <taxon>Bacillati</taxon>
        <taxon>Actinomycetota</taxon>
        <taxon>Actinomycetes</taxon>
        <taxon>Micromonosporales</taxon>
        <taxon>Micromonosporaceae</taxon>
        <taxon>Micromonospora</taxon>
    </lineage>
</organism>
<dbReference type="AlphaFoldDB" id="A0A6M1LDI3"/>
<dbReference type="InterPro" id="IPR036390">
    <property type="entry name" value="WH_DNA-bd_sf"/>
</dbReference>
<sequence length="205" mass="21837">MSLEAIGALREPVRRAVYEYVVARAEPVSRNEVAEATAIGRTLAAFHLEKLAEAGLLETAYAPRSGGPGAGRPAKLYRRSAAEHAVTLPPRDYRLLADVLASAVERSGVEPAVHAAARELGAKLAGGEVFARLGTLGYEPFVDADQTIRLRNCPFHALAEAYPALVCGLNLALLDGLVGDRGWDVRLDPGPTGCCVVMRSKNNHD</sequence>
<dbReference type="InterPro" id="IPR036388">
    <property type="entry name" value="WH-like_DNA-bd_sf"/>
</dbReference>
<proteinExistence type="predicted"/>